<comment type="caution">
    <text evidence="5">The sequence shown here is derived from an EMBL/GenBank/DDBJ whole genome shotgun (WGS) entry which is preliminary data.</text>
</comment>
<organism evidence="5 6">
    <name type="scientific">Pseudoalteromonas luteoviolacea NCIMB 1942</name>
    <dbReference type="NCBI Taxonomy" id="1365253"/>
    <lineage>
        <taxon>Bacteria</taxon>
        <taxon>Pseudomonadati</taxon>
        <taxon>Pseudomonadota</taxon>
        <taxon>Gammaproteobacteria</taxon>
        <taxon>Alteromonadales</taxon>
        <taxon>Pseudoalteromonadaceae</taxon>
        <taxon>Pseudoalteromonas</taxon>
    </lineage>
</organism>
<dbReference type="InterPro" id="IPR000523">
    <property type="entry name" value="Mg_chelatse_chII-like_cat_dom"/>
</dbReference>
<sequence length="526" mass="57890">MISLKVLTFSAPKLIITHKMRQGMSLAKTYTRAQVGIDAPLVTVEVHLSNGLPAFNIVGLPETSVKESKERVRCALTNSHFTFPEQRITVNLAPADLPKQGGRYDLAIAIGILVASGQIQNPNIQSFEFYGELALNGEIREITALVPALMSATHAQHYCFIPKTNEVMARLVSQSLRKSVMSLRDVWADLSGQHTLAWDEQSPCEPEKMVDFGIDMNEVKGQGAAKRVLEIAAAGAHNVLFLGPPGTGKSMLAQRMPTIMPAMELQQALETASVYSIIGKEINPTSWRQRPFRAPHHTCSAVALVGGSSTPKPGEISLAHNGVLFLDELPEYERKVLDSLREPMETGMVSISRAAQQVDFPANFQLIAALNPSPTGCHTDKRATPEQVLKYLSKVSGPFIDRIDLQIELPRLSTVELQSTFVEEGSEAIRLRVEQARAFALQRQGKVNALLSSKEIDKYCQLSGAVMAYLAKATEKLHLSPRSYHRVIKVSRTIADLAGQEDITLAHLKEALSYRAFERLLAQLIR</sequence>
<dbReference type="InterPro" id="IPR045006">
    <property type="entry name" value="CHLI-like"/>
</dbReference>
<evidence type="ECO:0000256" key="2">
    <source>
        <dbReference type="ARBA" id="ARBA00022741"/>
    </source>
</evidence>
<dbReference type="NCBIfam" id="NF007365">
    <property type="entry name" value="PRK09862.1"/>
    <property type="match status" value="1"/>
</dbReference>
<dbReference type="SMART" id="SM00382">
    <property type="entry name" value="AAA"/>
    <property type="match status" value="1"/>
</dbReference>
<dbReference type="GO" id="GO:0003677">
    <property type="term" value="F:DNA binding"/>
    <property type="evidence" value="ECO:0007669"/>
    <property type="project" value="InterPro"/>
</dbReference>
<dbReference type="PANTHER" id="PTHR32039">
    <property type="entry name" value="MAGNESIUM-CHELATASE SUBUNIT CHLI"/>
    <property type="match status" value="1"/>
</dbReference>
<evidence type="ECO:0000256" key="3">
    <source>
        <dbReference type="ARBA" id="ARBA00022840"/>
    </source>
</evidence>
<comment type="similarity">
    <text evidence="1">Belongs to the Mg-chelatase subunits D/I family. ComM subfamily.</text>
</comment>
<dbReference type="PANTHER" id="PTHR32039:SF7">
    <property type="entry name" value="COMPETENCE PROTEIN COMM"/>
    <property type="match status" value="1"/>
</dbReference>
<reference evidence="5 6" key="1">
    <citation type="submission" date="2013-07" db="EMBL/GenBank/DDBJ databases">
        <title>Comparative Genomic and Metabolomic Analysis of Twelve Strains of Pseudoalteromonas luteoviolacea.</title>
        <authorList>
            <person name="Vynne N.G."/>
            <person name="Mansson M."/>
            <person name="Gram L."/>
        </authorList>
    </citation>
    <scope>NUCLEOTIDE SEQUENCE [LARGE SCALE GENOMIC DNA]</scope>
    <source>
        <strain evidence="5 6">NCIMB 1942</strain>
    </source>
</reference>
<dbReference type="EMBL" id="AUXT01000112">
    <property type="protein sequence ID" value="KZN51146.1"/>
    <property type="molecule type" value="Genomic_DNA"/>
</dbReference>
<dbReference type="PATRIC" id="fig|1365253.3.peg.1326"/>
<dbReference type="GO" id="GO:0005524">
    <property type="term" value="F:ATP binding"/>
    <property type="evidence" value="ECO:0007669"/>
    <property type="project" value="UniProtKB-KW"/>
</dbReference>
<name>A0A167ESG5_9GAMM</name>
<dbReference type="PRINTS" id="PR01657">
    <property type="entry name" value="MCMFAMILY"/>
</dbReference>
<dbReference type="Proteomes" id="UP000076587">
    <property type="component" value="Unassembled WGS sequence"/>
</dbReference>
<dbReference type="Gene3D" id="3.30.230.10">
    <property type="match status" value="1"/>
</dbReference>
<dbReference type="InterPro" id="IPR004482">
    <property type="entry name" value="Mg_chelat-rel"/>
</dbReference>
<dbReference type="InterPro" id="IPR027417">
    <property type="entry name" value="P-loop_NTPase"/>
</dbReference>
<dbReference type="InterPro" id="IPR020568">
    <property type="entry name" value="Ribosomal_Su5_D2-typ_SF"/>
</dbReference>
<feature type="domain" description="AAA+ ATPase" evidence="4">
    <location>
        <begin position="235"/>
        <end position="413"/>
    </location>
</feature>
<dbReference type="InterPro" id="IPR014721">
    <property type="entry name" value="Ribsml_uS5_D2-typ_fold_subgr"/>
</dbReference>
<gene>
    <name evidence="5" type="ORF">N482_00635</name>
</gene>
<keyword evidence="2" id="KW-0547">Nucleotide-binding</keyword>
<accession>A0A167ESG5</accession>
<dbReference type="SUPFAM" id="SSF52540">
    <property type="entry name" value="P-loop containing nucleoside triphosphate hydrolases"/>
    <property type="match status" value="1"/>
</dbReference>
<proteinExistence type="inferred from homology"/>
<dbReference type="Pfam" id="PF01078">
    <property type="entry name" value="Mg_chelatase"/>
    <property type="match status" value="1"/>
</dbReference>
<protein>
    <recommendedName>
        <fullName evidence="4">AAA+ ATPase domain-containing protein</fullName>
    </recommendedName>
</protein>
<dbReference type="InterPro" id="IPR001208">
    <property type="entry name" value="MCM_dom"/>
</dbReference>
<dbReference type="InterPro" id="IPR025158">
    <property type="entry name" value="Mg_chelat-rel_C"/>
</dbReference>
<dbReference type="InterPro" id="IPR003593">
    <property type="entry name" value="AAA+_ATPase"/>
</dbReference>
<dbReference type="NCBIfam" id="TIGR00368">
    <property type="entry name" value="YifB family Mg chelatase-like AAA ATPase"/>
    <property type="match status" value="1"/>
</dbReference>
<evidence type="ECO:0000256" key="1">
    <source>
        <dbReference type="ARBA" id="ARBA00006354"/>
    </source>
</evidence>
<dbReference type="Gene3D" id="3.40.50.300">
    <property type="entry name" value="P-loop containing nucleotide triphosphate hydrolases"/>
    <property type="match status" value="1"/>
</dbReference>
<dbReference type="AlphaFoldDB" id="A0A167ESG5"/>
<dbReference type="Pfam" id="PF13335">
    <property type="entry name" value="Mg_chelatase_C"/>
    <property type="match status" value="1"/>
</dbReference>
<dbReference type="Pfam" id="PF13541">
    <property type="entry name" value="ChlI"/>
    <property type="match status" value="1"/>
</dbReference>
<keyword evidence="3" id="KW-0067">ATP-binding</keyword>
<dbReference type="SUPFAM" id="SSF54211">
    <property type="entry name" value="Ribosomal protein S5 domain 2-like"/>
    <property type="match status" value="1"/>
</dbReference>
<evidence type="ECO:0000259" key="4">
    <source>
        <dbReference type="SMART" id="SM00382"/>
    </source>
</evidence>
<evidence type="ECO:0000313" key="5">
    <source>
        <dbReference type="EMBL" id="KZN51146.1"/>
    </source>
</evidence>
<evidence type="ECO:0000313" key="6">
    <source>
        <dbReference type="Proteomes" id="UP000076587"/>
    </source>
</evidence>